<evidence type="ECO:0000313" key="1">
    <source>
        <dbReference type="EMBL" id="GAN34360.1"/>
    </source>
</evidence>
<reference evidence="2" key="1">
    <citation type="journal article" date="2015" name="Genome Announc.">
        <title>Draft Genome Sequence of an Anaerobic Ammonium-Oxidizing Bacterium, "Candidatus Brocadia sinica".</title>
        <authorList>
            <person name="Oshiki M."/>
            <person name="Shinyako-Hata K."/>
            <person name="Satoh H."/>
            <person name="Okabe S."/>
        </authorList>
    </citation>
    <scope>NUCLEOTIDE SEQUENCE [LARGE SCALE GENOMIC DNA]</scope>
    <source>
        <strain evidence="2">JPN1</strain>
    </source>
</reference>
<name>A0ABQ0K023_9BACT</name>
<sequence>MRLSYIGRPGQTKLMAVNGTIKMLKMGIKPVRYKGKKWHR</sequence>
<comment type="caution">
    <text evidence="1">The sequence shown here is derived from an EMBL/GenBank/DDBJ whole genome shotgun (WGS) entry which is preliminary data.</text>
</comment>
<protein>
    <submittedName>
        <fullName evidence="1">Ribonuclease HI</fullName>
    </submittedName>
</protein>
<accession>A0ABQ0K023</accession>
<gene>
    <name evidence="1" type="ORF">BROSI_A2896</name>
</gene>
<keyword evidence="2" id="KW-1185">Reference proteome</keyword>
<evidence type="ECO:0000313" key="2">
    <source>
        <dbReference type="Proteomes" id="UP000032309"/>
    </source>
</evidence>
<dbReference type="EMBL" id="BAFN01000001">
    <property type="protein sequence ID" value="GAN34360.1"/>
    <property type="molecule type" value="Genomic_DNA"/>
</dbReference>
<organism evidence="1 2">
    <name type="scientific">Candidatus Brocadia sinica JPN1</name>
    <dbReference type="NCBI Taxonomy" id="1197129"/>
    <lineage>
        <taxon>Bacteria</taxon>
        <taxon>Pseudomonadati</taxon>
        <taxon>Planctomycetota</taxon>
        <taxon>Candidatus Brocadiia</taxon>
        <taxon>Candidatus Brocadiales</taxon>
        <taxon>Candidatus Brocadiaceae</taxon>
        <taxon>Candidatus Brocadia</taxon>
    </lineage>
</organism>
<dbReference type="Proteomes" id="UP000032309">
    <property type="component" value="Unassembled WGS sequence"/>
</dbReference>
<proteinExistence type="predicted"/>
<dbReference type="RefSeq" id="WP_261338854.1">
    <property type="nucleotide sequence ID" value="NZ_BAFN01000001.1"/>
</dbReference>